<evidence type="ECO:0000313" key="1">
    <source>
        <dbReference type="EMBL" id="CAG8783139.1"/>
    </source>
</evidence>
<protein>
    <submittedName>
        <fullName evidence="1">17588_t:CDS:1</fullName>
    </submittedName>
</protein>
<feature type="non-terminal residue" evidence="1">
    <location>
        <position position="1"/>
    </location>
</feature>
<comment type="caution">
    <text evidence="1">The sequence shown here is derived from an EMBL/GenBank/DDBJ whole genome shotgun (WGS) entry which is preliminary data.</text>
</comment>
<accession>A0ACA9R9X9</accession>
<proteinExistence type="predicted"/>
<organism evidence="1 2">
    <name type="scientific">Acaulospora colombiana</name>
    <dbReference type="NCBI Taxonomy" id="27376"/>
    <lineage>
        <taxon>Eukaryota</taxon>
        <taxon>Fungi</taxon>
        <taxon>Fungi incertae sedis</taxon>
        <taxon>Mucoromycota</taxon>
        <taxon>Glomeromycotina</taxon>
        <taxon>Glomeromycetes</taxon>
        <taxon>Diversisporales</taxon>
        <taxon>Acaulosporaceae</taxon>
        <taxon>Acaulospora</taxon>
    </lineage>
</organism>
<keyword evidence="2" id="KW-1185">Reference proteome</keyword>
<name>A0ACA9R9X9_9GLOM</name>
<reference evidence="1" key="1">
    <citation type="submission" date="2021-06" db="EMBL/GenBank/DDBJ databases">
        <authorList>
            <person name="Kallberg Y."/>
            <person name="Tangrot J."/>
            <person name="Rosling A."/>
        </authorList>
    </citation>
    <scope>NUCLEOTIDE SEQUENCE</scope>
    <source>
        <strain evidence="1">CL356</strain>
    </source>
</reference>
<dbReference type="EMBL" id="CAJVPT010073592">
    <property type="protein sequence ID" value="CAG8783139.1"/>
    <property type="molecule type" value="Genomic_DNA"/>
</dbReference>
<feature type="non-terminal residue" evidence="1">
    <location>
        <position position="152"/>
    </location>
</feature>
<evidence type="ECO:0000313" key="2">
    <source>
        <dbReference type="Proteomes" id="UP000789525"/>
    </source>
</evidence>
<sequence>NLYTAIGSLALSGVIEEELMGDGQEGELEIRIDKCDGESILDQRSTTFSNFERRRPSLANSIGTIGNEEDLTRLLDVLRPICMELSNACQLCLMDCVSRIVHFQHDCYEPWYKKWWPFCRKPVPHHYQNITPYEPSKYLQTAIARFEEARED</sequence>
<gene>
    <name evidence="1" type="ORF">ACOLOM_LOCUS14408</name>
</gene>
<dbReference type="Proteomes" id="UP000789525">
    <property type="component" value="Unassembled WGS sequence"/>
</dbReference>